<dbReference type="GO" id="GO:0050610">
    <property type="term" value="F:methylarsonate reductase activity"/>
    <property type="evidence" value="ECO:0007669"/>
    <property type="project" value="UniProtKB-UniRule"/>
</dbReference>
<dbReference type="FunFam" id="3.40.30.10:FF:000123">
    <property type="entry name" value="Glutathione transferase o1"/>
    <property type="match status" value="1"/>
</dbReference>
<dbReference type="PANTHER" id="PTHR43968:SF15">
    <property type="entry name" value="GLUTATHIONE S-TRANSFERASE OMEGA"/>
    <property type="match status" value="1"/>
</dbReference>
<comment type="function">
    <text evidence="6">Exhibits glutathione-dependent thiol transferase activity. Has high dehydroascorbate reductase activity and may contribute to the recycling of ascorbic acid. Participates in the biotransformation of inorganic arsenic and reduces monomethylarsonic acid (MMA).</text>
</comment>
<dbReference type="InterPro" id="IPR040079">
    <property type="entry name" value="Glutathione_S-Trfase"/>
</dbReference>
<protein>
    <recommendedName>
        <fullName evidence="6">Glutathione S-transferase omega</fullName>
        <shortName evidence="6">GSTO</shortName>
        <ecNumber evidence="6">1.20.4.2</ecNumber>
        <ecNumber evidence="6">1.8.5.1</ecNumber>
        <ecNumber evidence="6">2.5.1.18</ecNumber>
    </recommendedName>
    <alternativeName>
        <fullName evidence="6">Glutathione-dependent dehydroascorbate reductase</fullName>
    </alternativeName>
    <alternativeName>
        <fullName evidence="6">Monomethylarsonic acid reductase</fullName>
    </alternativeName>
</protein>
<dbReference type="InterPro" id="IPR010987">
    <property type="entry name" value="Glutathione-S-Trfase_C-like"/>
</dbReference>
<feature type="domain" description="GST C-terminal" evidence="8">
    <location>
        <begin position="139"/>
        <end position="264"/>
    </location>
</feature>
<dbReference type="CDD" id="cd03184">
    <property type="entry name" value="GST_C_Omega"/>
    <property type="match status" value="1"/>
</dbReference>
<reference evidence="9" key="2">
    <citation type="submission" date="2011-06" db="UniProtKB">
        <authorList>
            <consortium name="Ensembl"/>
        </authorList>
    </citation>
    <scope>IDENTIFICATION</scope>
</reference>
<evidence type="ECO:0000259" key="7">
    <source>
        <dbReference type="PROSITE" id="PS50404"/>
    </source>
</evidence>
<reference evidence="9" key="1">
    <citation type="journal article" date="2010" name="Science">
        <title>The genome of the Western clawed frog Xenopus tropicalis.</title>
        <authorList>
            <person name="Hellsten U."/>
            <person name="Harland R.M."/>
            <person name="Gilchrist M.J."/>
            <person name="Hendrix D."/>
            <person name="Jurka J."/>
            <person name="Kapitonov V."/>
            <person name="Ovcharenko I."/>
            <person name="Putnam N.H."/>
            <person name="Shu S."/>
            <person name="Taher L."/>
            <person name="Blitz I.L."/>
            <person name="Blumberg B."/>
            <person name="Dichmann D.S."/>
            <person name="Dubchak I."/>
            <person name="Amaya E."/>
            <person name="Detter J.C."/>
            <person name="Fletcher R."/>
            <person name="Gerhard D.S."/>
            <person name="Goodstein D."/>
            <person name="Graves T."/>
            <person name="Grigoriev I.V."/>
            <person name="Grimwood J."/>
            <person name="Kawashima T."/>
            <person name="Lindquist E."/>
            <person name="Lucas S.M."/>
            <person name="Mead P.E."/>
            <person name="Mitros T."/>
            <person name="Ogino H."/>
            <person name="Ohta Y."/>
            <person name="Poliakov A.V."/>
            <person name="Pollet N."/>
            <person name="Robert J."/>
            <person name="Salamov A."/>
            <person name="Sater A.K."/>
            <person name="Schmutz J."/>
            <person name="Terry A."/>
            <person name="Vize P.D."/>
            <person name="Warren W.C."/>
            <person name="Wells D."/>
            <person name="Wills A."/>
            <person name="Wilson R.K."/>
            <person name="Zimmerman L.B."/>
            <person name="Zorn A.M."/>
            <person name="Grainger R."/>
            <person name="Grammer T."/>
            <person name="Khokha M.K."/>
            <person name="Richardson P.M."/>
            <person name="Rokhsar D.S."/>
        </authorList>
    </citation>
    <scope>NUCLEOTIDE SEQUENCE [LARGE SCALE GENOMIC DNA]</scope>
    <source>
        <strain evidence="9">Nigerian</strain>
    </source>
</reference>
<dbReference type="AlphaFoldDB" id="F7ANT3"/>
<dbReference type="PROSITE" id="PS50404">
    <property type="entry name" value="GST_NTER"/>
    <property type="match status" value="1"/>
</dbReference>
<comment type="catalytic activity">
    <reaction evidence="4 6">
        <text>methylarsonate + 2 glutathione + H(+) = methylarsonous acid + glutathione disulfide + H2O</text>
        <dbReference type="Rhea" id="RHEA:15969"/>
        <dbReference type="ChEBI" id="CHEBI:15377"/>
        <dbReference type="ChEBI" id="CHEBI:15378"/>
        <dbReference type="ChEBI" id="CHEBI:17826"/>
        <dbReference type="ChEBI" id="CHEBI:33409"/>
        <dbReference type="ChEBI" id="CHEBI:57925"/>
        <dbReference type="ChEBI" id="CHEBI:58297"/>
        <dbReference type="EC" id="1.20.4.2"/>
    </reaction>
</comment>
<dbReference type="CDD" id="cd03055">
    <property type="entry name" value="GST_N_Omega"/>
    <property type="match status" value="1"/>
</dbReference>
<evidence type="ECO:0000313" key="9">
    <source>
        <dbReference type="Ensembl" id="ENSXETP00000036860"/>
    </source>
</evidence>
<dbReference type="EC" id="1.20.4.2" evidence="6"/>
<evidence type="ECO:0000256" key="4">
    <source>
        <dbReference type="ARBA" id="ARBA00048353"/>
    </source>
</evidence>
<evidence type="ECO:0000259" key="8">
    <source>
        <dbReference type="PROSITE" id="PS50405"/>
    </source>
</evidence>
<evidence type="ECO:0000256" key="1">
    <source>
        <dbReference type="ARBA" id="ARBA00011067"/>
    </source>
</evidence>
<dbReference type="PANTHER" id="PTHR43968">
    <property type="match status" value="1"/>
</dbReference>
<dbReference type="InParanoid" id="F7ANT3"/>
<dbReference type="InterPro" id="IPR004045">
    <property type="entry name" value="Glutathione_S-Trfase_N"/>
</dbReference>
<organism evidence="9">
    <name type="scientific">Xenopus tropicalis</name>
    <name type="common">Western clawed frog</name>
    <name type="synonym">Silurana tropicalis</name>
    <dbReference type="NCBI Taxonomy" id="8364"/>
    <lineage>
        <taxon>Eukaryota</taxon>
        <taxon>Metazoa</taxon>
        <taxon>Chordata</taxon>
        <taxon>Craniata</taxon>
        <taxon>Vertebrata</taxon>
        <taxon>Euteleostomi</taxon>
        <taxon>Amphibia</taxon>
        <taxon>Batrachia</taxon>
        <taxon>Anura</taxon>
        <taxon>Pipoidea</taxon>
        <taxon>Pipidae</taxon>
        <taxon>Xenopodinae</taxon>
        <taxon>Xenopus</taxon>
        <taxon>Silurana</taxon>
    </lineage>
</organism>
<dbReference type="SFLD" id="SFLDG00358">
    <property type="entry name" value="Main_(cytGST)"/>
    <property type="match status" value="1"/>
</dbReference>
<comment type="catalytic activity">
    <reaction evidence="3 6">
        <text>RX + glutathione = an S-substituted glutathione + a halide anion + H(+)</text>
        <dbReference type="Rhea" id="RHEA:16437"/>
        <dbReference type="ChEBI" id="CHEBI:15378"/>
        <dbReference type="ChEBI" id="CHEBI:16042"/>
        <dbReference type="ChEBI" id="CHEBI:17792"/>
        <dbReference type="ChEBI" id="CHEBI:57925"/>
        <dbReference type="ChEBI" id="CHEBI:90779"/>
        <dbReference type="EC" id="2.5.1.18"/>
    </reaction>
</comment>
<dbReference type="FunCoup" id="F7ANT3">
    <property type="interactions" value="840"/>
</dbReference>
<evidence type="ECO:0000256" key="5">
    <source>
        <dbReference type="ARBA" id="ARBA00049544"/>
    </source>
</evidence>
<name>F7ANT3_XENTR</name>
<dbReference type="GO" id="GO:0006749">
    <property type="term" value="P:glutathione metabolic process"/>
    <property type="evidence" value="ECO:0007669"/>
    <property type="project" value="UniProtKB-UniRule"/>
</dbReference>
<proteinExistence type="inferred from homology"/>
<dbReference type="GeneID" id="496704"/>
<dbReference type="OrthoDB" id="4951845at2759"/>
<accession>F7ANT3</accession>
<dbReference type="GO" id="GO:0005737">
    <property type="term" value="C:cytoplasm"/>
    <property type="evidence" value="ECO:0007669"/>
    <property type="project" value="InterPro"/>
</dbReference>
<keyword evidence="6" id="KW-0808">Transferase</keyword>
<comment type="similarity">
    <text evidence="1 6">Belongs to the GST superfamily. Omega family.</text>
</comment>
<evidence type="ECO:0000256" key="6">
    <source>
        <dbReference type="RuleBase" id="RU368071"/>
    </source>
</evidence>
<dbReference type="SUPFAM" id="SSF52833">
    <property type="entry name" value="Thioredoxin-like"/>
    <property type="match status" value="1"/>
</dbReference>
<dbReference type="PROSITE" id="PS50405">
    <property type="entry name" value="GST_CTER"/>
    <property type="match status" value="1"/>
</dbReference>
<gene>
    <name evidence="9" type="primary">gsto1</name>
</gene>
<dbReference type="Gene3D" id="1.20.1050.10">
    <property type="match status" value="1"/>
</dbReference>
<dbReference type="GO" id="GO:0045174">
    <property type="term" value="F:glutathione dehydrogenase (ascorbate) activity"/>
    <property type="evidence" value="ECO:0007669"/>
    <property type="project" value="UniProtKB-UniRule"/>
</dbReference>
<dbReference type="InterPro" id="IPR050983">
    <property type="entry name" value="GST_Omega/HSP26"/>
</dbReference>
<evidence type="ECO:0000256" key="3">
    <source>
        <dbReference type="ARBA" id="ARBA00047960"/>
    </source>
</evidence>
<dbReference type="InterPro" id="IPR036282">
    <property type="entry name" value="Glutathione-S-Trfase_C_sf"/>
</dbReference>
<dbReference type="Pfam" id="PF13409">
    <property type="entry name" value="GST_N_2"/>
    <property type="match status" value="1"/>
</dbReference>
<dbReference type="Ensembl" id="ENSXETT00000036860">
    <property type="protein sequence ID" value="ENSXETP00000036860"/>
    <property type="gene ID" value="ENSXETG00000026601"/>
</dbReference>
<dbReference type="InterPro" id="IPR005442">
    <property type="entry name" value="GST_omega"/>
</dbReference>
<dbReference type="InterPro" id="IPR036249">
    <property type="entry name" value="Thioredoxin-like_sf"/>
</dbReference>
<dbReference type="EC" id="1.8.5.1" evidence="6"/>
<comment type="catalytic activity">
    <reaction evidence="5 6">
        <text>L-dehydroascorbate + 2 glutathione = glutathione disulfide + L-ascorbate</text>
        <dbReference type="Rhea" id="RHEA:24424"/>
        <dbReference type="ChEBI" id="CHEBI:38290"/>
        <dbReference type="ChEBI" id="CHEBI:57925"/>
        <dbReference type="ChEBI" id="CHEBI:58297"/>
        <dbReference type="ChEBI" id="CHEBI:58539"/>
        <dbReference type="EC" id="1.8.5.1"/>
    </reaction>
</comment>
<dbReference type="ExpressionAtlas" id="F7ANT3">
    <property type="expression patterns" value="differential"/>
</dbReference>
<dbReference type="Gene3D" id="3.40.30.10">
    <property type="entry name" value="Glutaredoxin"/>
    <property type="match status" value="1"/>
</dbReference>
<dbReference type="Bgee" id="ENSXETG00000026601">
    <property type="expression patterns" value="Expressed in embryo and 9 other cell types or tissues"/>
</dbReference>
<dbReference type="SUPFAM" id="SSF47616">
    <property type="entry name" value="GST C-terminal domain-like"/>
    <property type="match status" value="1"/>
</dbReference>
<dbReference type="PRINTS" id="PR01625">
    <property type="entry name" value="GSTRNSFRASEO"/>
</dbReference>
<dbReference type="Pfam" id="PF14497">
    <property type="entry name" value="GST_C_3"/>
    <property type="match status" value="1"/>
</dbReference>
<dbReference type="CTD" id="9446"/>
<dbReference type="GeneTree" id="ENSGT00940000163896"/>
<feature type="domain" description="GST N-terminal" evidence="7">
    <location>
        <begin position="55"/>
        <end position="134"/>
    </location>
</feature>
<dbReference type="Xenbase" id="XB-GENE-5771576">
    <property type="gene designation" value="gsto1"/>
</dbReference>
<dbReference type="SFLD" id="SFLDS00019">
    <property type="entry name" value="Glutathione_Transferase_(cytos"/>
    <property type="match status" value="1"/>
</dbReference>
<keyword evidence="2 6" id="KW-0560">Oxidoreductase</keyword>
<dbReference type="InterPro" id="IPR004046">
    <property type="entry name" value="GST_C"/>
</dbReference>
<dbReference type="GO" id="GO:0004364">
    <property type="term" value="F:glutathione transferase activity"/>
    <property type="evidence" value="ECO:0007669"/>
    <property type="project" value="UniProtKB-UniRule"/>
</dbReference>
<evidence type="ECO:0000256" key="2">
    <source>
        <dbReference type="ARBA" id="ARBA00023002"/>
    </source>
</evidence>
<dbReference type="FunFam" id="1.20.1050.10:FF:000009">
    <property type="entry name" value="Glutathione S-transferase omega-1"/>
    <property type="match status" value="1"/>
</dbReference>
<sequence>MYKLHRRYSVSIALYIAGRVIVHLSAYTVHPSPIMAGPTKSLAKGSPAPGPVPDGVIRAYIMRFCPFAQRAHLILVAKGIKHELVYINTLNKPDWFFEKSPFGQVPAIETSKGQLIYESQIVCDYLDEVFPGKKLTPQDPFQKAQQKMLLEHFSKASTVAFKIVGAKKNNEDISALKAEFLEKLVQFDQVVAKLNTPYVGGSSVSMADYMILPIFERFDIFGVKDCLEKTPHLLQWYQLMLQDPAVKATHIKPEALEGFFKLYLQGNPESVDYDI</sequence>
<dbReference type="EC" id="2.5.1.18" evidence="6"/>
<dbReference type="RefSeq" id="XP_012821965.2">
    <property type="nucleotide sequence ID" value="XM_012966511.3"/>
</dbReference>